<protein>
    <submittedName>
        <fullName evidence="1">Uncharacterized protein</fullName>
    </submittedName>
</protein>
<dbReference type="EMBL" id="LUUG01000055">
    <property type="protein sequence ID" value="OAI06716.1"/>
    <property type="molecule type" value="Genomic_DNA"/>
</dbReference>
<comment type="caution">
    <text evidence="1">The sequence shown here is derived from an EMBL/GenBank/DDBJ whole genome shotgun (WGS) entry which is preliminary data.</text>
</comment>
<gene>
    <name evidence="1" type="ORF">A1332_10670</name>
</gene>
<organism evidence="1 2">
    <name type="scientific">Methylomonas methanica</name>
    <dbReference type="NCBI Taxonomy" id="421"/>
    <lineage>
        <taxon>Bacteria</taxon>
        <taxon>Pseudomonadati</taxon>
        <taxon>Pseudomonadota</taxon>
        <taxon>Gammaproteobacteria</taxon>
        <taxon>Methylococcales</taxon>
        <taxon>Methylococcaceae</taxon>
        <taxon>Methylomonas</taxon>
    </lineage>
</organism>
<sequence length="85" mass="9386">MTYFLMGMTNRIENDLPVLFKPVGMGISTANSPSKPFNIIDTELTQGRSTPSIRIGSITGQIPRLITLPTQRCQSFNQQFALIVA</sequence>
<proteinExistence type="predicted"/>
<evidence type="ECO:0000313" key="1">
    <source>
        <dbReference type="EMBL" id="OAI06716.1"/>
    </source>
</evidence>
<dbReference type="AlphaFoldDB" id="A0A177MLQ6"/>
<accession>A0A177MLQ6</accession>
<reference evidence="1 2" key="1">
    <citation type="submission" date="2016-03" db="EMBL/GenBank/DDBJ databases">
        <authorList>
            <person name="Ploux O."/>
        </authorList>
    </citation>
    <scope>NUCLEOTIDE SEQUENCE [LARGE SCALE GENOMIC DNA]</scope>
    <source>
        <strain evidence="1 2">R-45363</strain>
    </source>
</reference>
<name>A0A177MLQ6_METMH</name>
<evidence type="ECO:0000313" key="2">
    <source>
        <dbReference type="Proteomes" id="UP000078090"/>
    </source>
</evidence>
<dbReference type="Proteomes" id="UP000078090">
    <property type="component" value="Unassembled WGS sequence"/>
</dbReference>